<gene>
    <name evidence="4" type="ORF">SAMN05216552_1005172</name>
</gene>
<feature type="signal peptide" evidence="2">
    <location>
        <begin position="1"/>
        <end position="24"/>
    </location>
</feature>
<dbReference type="PANTHER" id="PTHR35936:SF25">
    <property type="entry name" value="ABC TRANSPORTER SUBSTRATE-BINDING PROTEIN"/>
    <property type="match status" value="1"/>
</dbReference>
<dbReference type="EMBL" id="FPBO01000005">
    <property type="protein sequence ID" value="SFU58503.1"/>
    <property type="molecule type" value="Genomic_DNA"/>
</dbReference>
<reference evidence="5" key="1">
    <citation type="submission" date="2016-10" db="EMBL/GenBank/DDBJ databases">
        <authorList>
            <person name="Varghese N."/>
            <person name="Submissions S."/>
        </authorList>
    </citation>
    <scope>NUCLEOTIDE SEQUENCE [LARGE SCALE GENOMIC DNA]</scope>
    <source>
        <strain evidence="5">CGMCC 1.11014</strain>
    </source>
</reference>
<keyword evidence="1 2" id="KW-0732">Signal</keyword>
<evidence type="ECO:0000256" key="2">
    <source>
        <dbReference type="SAM" id="SignalP"/>
    </source>
</evidence>
<dbReference type="SUPFAM" id="SSF53850">
    <property type="entry name" value="Periplasmic binding protein-like II"/>
    <property type="match status" value="1"/>
</dbReference>
<sequence>MFMLSVLRCCVCAGLLAGAAPGWARELLVVGAHFERVFERRPDGQFYGIGPDIVRKVARQNGDTVRFELYPWARAQALVAQGQADILVGPYKSAERLEKMAFSRSAFYRDDMVFYALSGSGAQWKGDYAALEGKPIVVMNGWAYGGEFDAARPRLRISVANNVENGLLMLTHRHVALFASNRRNTEPVVAALRIAGQVEALPNVIGVQDGYFAFPRDAEHEAVRRRFDTVFDALIAAGELKRMGLRYDVDVP</sequence>
<accession>A0A1I7HCQ7</accession>
<dbReference type="InterPro" id="IPR001638">
    <property type="entry name" value="Solute-binding_3/MltF_N"/>
</dbReference>
<dbReference type="AlphaFoldDB" id="A0A1I7HCQ7"/>
<organism evidence="4 5">
    <name type="scientific">Pseudoduganella namucuonensis</name>
    <dbReference type="NCBI Taxonomy" id="1035707"/>
    <lineage>
        <taxon>Bacteria</taxon>
        <taxon>Pseudomonadati</taxon>
        <taxon>Pseudomonadota</taxon>
        <taxon>Betaproteobacteria</taxon>
        <taxon>Burkholderiales</taxon>
        <taxon>Oxalobacteraceae</taxon>
        <taxon>Telluria group</taxon>
        <taxon>Pseudoduganella</taxon>
    </lineage>
</organism>
<evidence type="ECO:0000259" key="3">
    <source>
        <dbReference type="Pfam" id="PF00497"/>
    </source>
</evidence>
<evidence type="ECO:0000313" key="4">
    <source>
        <dbReference type="EMBL" id="SFU58503.1"/>
    </source>
</evidence>
<feature type="domain" description="Solute-binding protein family 3/N-terminal" evidence="3">
    <location>
        <begin position="41"/>
        <end position="244"/>
    </location>
</feature>
<evidence type="ECO:0000313" key="5">
    <source>
        <dbReference type="Proteomes" id="UP000199391"/>
    </source>
</evidence>
<protein>
    <submittedName>
        <fullName evidence="4">Amino acid ABC transporter substrate-binding protein, PAAT family</fullName>
    </submittedName>
</protein>
<name>A0A1I7HCQ7_9BURK</name>
<dbReference type="PANTHER" id="PTHR35936">
    <property type="entry name" value="MEMBRANE-BOUND LYTIC MUREIN TRANSGLYCOSYLASE F"/>
    <property type="match status" value="1"/>
</dbReference>
<feature type="chain" id="PRO_5011505384" evidence="2">
    <location>
        <begin position="25"/>
        <end position="252"/>
    </location>
</feature>
<proteinExistence type="predicted"/>
<evidence type="ECO:0000256" key="1">
    <source>
        <dbReference type="ARBA" id="ARBA00022729"/>
    </source>
</evidence>
<dbReference type="Gene3D" id="3.40.190.10">
    <property type="entry name" value="Periplasmic binding protein-like II"/>
    <property type="match status" value="2"/>
</dbReference>
<dbReference type="Pfam" id="PF00497">
    <property type="entry name" value="SBP_bac_3"/>
    <property type="match status" value="1"/>
</dbReference>
<dbReference type="STRING" id="1035707.SAMN05216552_1005172"/>
<dbReference type="Proteomes" id="UP000199391">
    <property type="component" value="Unassembled WGS sequence"/>
</dbReference>
<keyword evidence="5" id="KW-1185">Reference proteome</keyword>